<dbReference type="STRING" id="559304.G8YKT3"/>
<dbReference type="GO" id="GO:0043291">
    <property type="term" value="C:RAVE complex"/>
    <property type="evidence" value="ECO:0007669"/>
    <property type="project" value="TreeGrafter"/>
</dbReference>
<dbReference type="InterPro" id="IPR022033">
    <property type="entry name" value="Rav1p_C"/>
</dbReference>
<dbReference type="OrthoDB" id="342131at2759"/>
<dbReference type="InterPro" id="IPR052208">
    <property type="entry name" value="DmX-like/RAVE_component"/>
</dbReference>
<dbReference type="PANTHER" id="PTHR13950">
    <property type="entry name" value="RABCONNECTIN-RELATED"/>
    <property type="match status" value="1"/>
</dbReference>
<dbReference type="InterPro" id="IPR015943">
    <property type="entry name" value="WD40/YVTN_repeat-like_dom_sf"/>
</dbReference>
<proteinExistence type="predicted"/>
<dbReference type="HOGENOM" id="CLU_000310_0_0_1"/>
<keyword evidence="4" id="KW-1185">Reference proteome</keyword>
<dbReference type="EMBL" id="FO082054">
    <property type="protein sequence ID" value="CCE88667.1"/>
    <property type="molecule type" value="Genomic_DNA"/>
</dbReference>
<dbReference type="FunCoup" id="G8YKT3">
    <property type="interactions" value="125"/>
</dbReference>
<dbReference type="PANTHER" id="PTHR13950:SF9">
    <property type="entry name" value="RABCONNECTIN-3A"/>
    <property type="match status" value="1"/>
</dbReference>
<evidence type="ECO:0000256" key="1">
    <source>
        <dbReference type="SAM" id="MobiDB-lite"/>
    </source>
</evidence>
<name>G8YKT3_PICSO</name>
<accession>G8YKT3</accession>
<organism evidence="3 4">
    <name type="scientific">Pichia sorbitophila (strain ATCC MYA-4447 / BCRC 22081 / CBS 7064 / NBRC 10061 / NRRL Y-12695)</name>
    <name type="common">Hybrid yeast</name>
    <dbReference type="NCBI Taxonomy" id="559304"/>
    <lineage>
        <taxon>Eukaryota</taxon>
        <taxon>Fungi</taxon>
        <taxon>Dikarya</taxon>
        <taxon>Ascomycota</taxon>
        <taxon>Saccharomycotina</taxon>
        <taxon>Pichiomycetes</taxon>
        <taxon>Debaryomycetaceae</taxon>
        <taxon>Millerozyma</taxon>
    </lineage>
</organism>
<dbReference type="InParanoid" id="G8YKT3"/>
<dbReference type="InterPro" id="IPR036322">
    <property type="entry name" value="WD40_repeat_dom_sf"/>
</dbReference>
<dbReference type="eggNOG" id="KOG1064">
    <property type="taxonomic scope" value="Eukaryota"/>
</dbReference>
<dbReference type="GO" id="GO:0007035">
    <property type="term" value="P:vacuolar acidification"/>
    <property type="evidence" value="ECO:0007669"/>
    <property type="project" value="TreeGrafter"/>
</dbReference>
<feature type="domain" description="RAVE complex protein Rav1 C-terminal" evidence="2">
    <location>
        <begin position="667"/>
        <end position="1351"/>
    </location>
</feature>
<dbReference type="Proteomes" id="UP000005222">
    <property type="component" value="Chromosome F"/>
</dbReference>
<dbReference type="Pfam" id="PF12234">
    <property type="entry name" value="Rav1p_C"/>
    <property type="match status" value="1"/>
</dbReference>
<protein>
    <submittedName>
        <fullName evidence="3">Piso0_001444 protein</fullName>
    </submittedName>
</protein>
<dbReference type="SUPFAM" id="SSF50978">
    <property type="entry name" value="WD40 repeat-like"/>
    <property type="match status" value="2"/>
</dbReference>
<evidence type="ECO:0000313" key="3">
    <source>
        <dbReference type="EMBL" id="CCE88667.1"/>
    </source>
</evidence>
<reference evidence="3 4" key="1">
    <citation type="journal article" date="2012" name="G3 (Bethesda)">
        <title>Pichia sorbitophila, an interspecies yeast hybrid reveals early steps of genome resolution following polyploidization.</title>
        <authorList>
            <person name="Leh Louis V."/>
            <person name="Despons L."/>
            <person name="Friedrich A."/>
            <person name="Martin T."/>
            <person name="Durrens P."/>
            <person name="Casaregola S."/>
            <person name="Neuveglise C."/>
            <person name="Fairhead C."/>
            <person name="Marck C."/>
            <person name="Cruz J.A."/>
            <person name="Straub M.L."/>
            <person name="Kugler V."/>
            <person name="Sacerdot C."/>
            <person name="Uzunov Z."/>
            <person name="Thierry A."/>
            <person name="Weiss S."/>
            <person name="Bleykasten C."/>
            <person name="De Montigny J."/>
            <person name="Jacques N."/>
            <person name="Jung P."/>
            <person name="Lemaire M."/>
            <person name="Mallet S."/>
            <person name="Morel G."/>
            <person name="Richard G.F."/>
            <person name="Sarkar A."/>
            <person name="Savel G."/>
            <person name="Schacherer J."/>
            <person name="Seret M.L."/>
            <person name="Talla E."/>
            <person name="Samson G."/>
            <person name="Jubin C."/>
            <person name="Poulain J."/>
            <person name="Vacherie B."/>
            <person name="Barbe V."/>
            <person name="Pelletier E."/>
            <person name="Sherman D.J."/>
            <person name="Westhof E."/>
            <person name="Weissenbach J."/>
            <person name="Baret P.V."/>
            <person name="Wincker P."/>
            <person name="Gaillardin C."/>
            <person name="Dujon B."/>
            <person name="Souciet J.L."/>
        </authorList>
    </citation>
    <scope>NUCLEOTIDE SEQUENCE [LARGE SCALE GENOMIC DNA]</scope>
    <source>
        <strain evidence="4">ATCC MYA-4447 / BCRC 22081 / CBS 7064 / NBRC 10061 / NRRL Y-12695</strain>
    </source>
</reference>
<dbReference type="Gene3D" id="2.130.10.10">
    <property type="entry name" value="YVTN repeat-like/Quinoprotein amine dehydrogenase"/>
    <property type="match status" value="1"/>
</dbReference>
<evidence type="ECO:0000259" key="2">
    <source>
        <dbReference type="Pfam" id="PF12234"/>
    </source>
</evidence>
<evidence type="ECO:0000313" key="4">
    <source>
        <dbReference type="Proteomes" id="UP000005222"/>
    </source>
</evidence>
<dbReference type="OMA" id="NSHLTLW"/>
<feature type="region of interest" description="Disordered" evidence="1">
    <location>
        <begin position="1388"/>
        <end position="1423"/>
    </location>
</feature>
<sequence length="1423" mass="163313">MTLSFVPGEVNKSCYSVAQAKWKNHYIIVYGSGNNLIIYTHTYKKTSEPYGTTNLQTVYLESDARAVTVNQSNGLISVALKSKITVLKPLNEYMSRPQWTHALEISVRDQDIINCLKWASLENELVVGCDSSLILYYISDQYGTYGFEERWYMKQANQVMDLHVTDDAGKILTFGKFDRLVKIWSRINYNTDKTSFELRYLDHPIGTFVTESMLVQCGSGPEKIDSSLLNIKNIRSYLNEHNDMNTIYTISNDHTMRVWASYETNGNFKTTLCKKFDLKNAFNNDEVGFSILINNQSLKESFSPFLTNANTNIFNQKLSEGKFRYADMIIVVSKKLGAKLYLITKENTLPSSSVEFIALNDTPLSFMHNEKFDFAEFKNENKEELEKLSDMELSERVKPIDVVSMFVLESFDKSLRFLVHNRKKNQVLATKINFRAFVKSESLCLSEIVTKFDGHYKSIRKLIKSHCLQGSKEVILSMSNFAAYNYIWEPFSEAGSRTDGIGLSKEYRLDLCASSNTMILNAVILSNISIENSAHHLVTTFDNDGYVRLWDCDPRSEQRLAYEIKRMKVTDHNGSAITSNPKAFTLASFGKKGDTPRSFYVIAIFDTDMVRSWEISLGDTKDENSISLKEQQINSFPQPSEIHLISVMDFFNDQVPQNAVSLIDKEGKLRIYEAFFEEKSNFINWREKCHIHTNIPEASRIHGAMTVNKFAVIDKSGYELTIWDMETQVLEYKELFDKKLGSVQDIDWTFITSKEERSNICSVMSIGFKKVVFLYTQLRYDYTNDVPTFATVKKIDISDYTSHDIGDSLWIDSGHLVIGCGNQLFLDDKYVQLDGASSSPIDTILRELMIGYTNNEKDGKQKERTSTSYKMKQNFIFNLELIVLALNGPLPVYHPQFLIQALFMGQVELVKNILVCLFHALRKDEDIEWDLGMDLLSEILGDKEALTRNNSSRKIDKLELFSANHDSLSEISVFTTFDDELSSLLIEKLKTTTLPLLTRHQQSTLLNVVSIVSNMDKSVQQYDENAFRFLIGLKLFQASAKQRQLTIRDCTWALHSKDKEYLFSRVNEYYKNRIKWENVAQTGLTMWMDNDKLPSVIESCARNEFSDTRDPSGLVSLFYLSLRKKHILLGLWRTASHSERDKMLRFLSNDFSEPRWRSAALKNAYVLISKHRYLDAAYFFLLADSLEDCCMVLCRQVKDVWLAIATCKVYEKRGDKEAISKVLRRIIEENLIPDAIEQGDRWLTSWIFRELGEVNNSLEALIKSPISLIETRRGIFSERCQQDYIDNISVDSTSSSFLKDDPLLVTLLQSLKAFIKSDKKMKGITPGEEYSFILKVCNLYTRMGCDYLALLLMHDWRFEASELTGMNGTGIKQNIESLNHTKDLTDTEHAENVSDENASLAQRAPPPPSVFEEPDMSNFDFGF</sequence>
<gene>
    <name evidence="3" type="primary">Piso0_001444</name>
    <name evidence="3" type="ORF">GNLVRS01_PISO0F06539g</name>
</gene>